<evidence type="ECO:0000313" key="3">
    <source>
        <dbReference type="WBParaSite" id="L893_g27041.t1"/>
    </source>
</evidence>
<dbReference type="AlphaFoldDB" id="A0A1I7ZJH3"/>
<feature type="chain" id="PRO_5009313581" evidence="1">
    <location>
        <begin position="23"/>
        <end position="104"/>
    </location>
</feature>
<organism evidence="2 3">
    <name type="scientific">Steinernema glaseri</name>
    <dbReference type="NCBI Taxonomy" id="37863"/>
    <lineage>
        <taxon>Eukaryota</taxon>
        <taxon>Metazoa</taxon>
        <taxon>Ecdysozoa</taxon>
        <taxon>Nematoda</taxon>
        <taxon>Chromadorea</taxon>
        <taxon>Rhabditida</taxon>
        <taxon>Tylenchina</taxon>
        <taxon>Panagrolaimomorpha</taxon>
        <taxon>Strongyloidoidea</taxon>
        <taxon>Steinernematidae</taxon>
        <taxon>Steinernema</taxon>
    </lineage>
</organism>
<name>A0A1I7ZJH3_9BILA</name>
<dbReference type="WBParaSite" id="L893_g27041.t1">
    <property type="protein sequence ID" value="L893_g27041.t1"/>
    <property type="gene ID" value="L893_g27041"/>
</dbReference>
<dbReference type="Proteomes" id="UP000095287">
    <property type="component" value="Unplaced"/>
</dbReference>
<sequence length="104" mass="11805">MKVQLLVLFSLALLLAAPLAVGAEYCHESLDVPCADGFNQMDIKTEEPYSKTVRCCVRPAKWTQDECYKKIGKVFGYLAFDCATGYEHYDKWDSGVYIYCCPEK</sequence>
<protein>
    <submittedName>
        <fullName evidence="3">SVWC domain-containing protein</fullName>
    </submittedName>
</protein>
<keyword evidence="1" id="KW-0732">Signal</keyword>
<evidence type="ECO:0000313" key="2">
    <source>
        <dbReference type="Proteomes" id="UP000095287"/>
    </source>
</evidence>
<keyword evidence="2" id="KW-1185">Reference proteome</keyword>
<evidence type="ECO:0000256" key="1">
    <source>
        <dbReference type="SAM" id="SignalP"/>
    </source>
</evidence>
<proteinExistence type="predicted"/>
<reference evidence="3" key="1">
    <citation type="submission" date="2016-11" db="UniProtKB">
        <authorList>
            <consortium name="WormBaseParasite"/>
        </authorList>
    </citation>
    <scope>IDENTIFICATION</scope>
</reference>
<accession>A0A1I7ZJH3</accession>
<feature type="signal peptide" evidence="1">
    <location>
        <begin position="1"/>
        <end position="22"/>
    </location>
</feature>